<keyword evidence="2" id="KW-1185">Reference proteome</keyword>
<dbReference type="EMBL" id="JAOPJF010000060">
    <property type="protein sequence ID" value="KAK1141711.1"/>
    <property type="molecule type" value="Genomic_DNA"/>
</dbReference>
<accession>A0ACC3AV34</accession>
<reference evidence="1 2" key="1">
    <citation type="journal article" date="2023" name="ACS Omega">
        <title>Identification of the Neoaspergillic Acid Biosynthesis Gene Cluster by Establishing an In Vitro CRISPR-Ribonucleoprotein Genetic System in Aspergillus melleus.</title>
        <authorList>
            <person name="Yuan B."/>
            <person name="Grau M.F."/>
            <person name="Murata R.M."/>
            <person name="Torok T."/>
            <person name="Venkateswaran K."/>
            <person name="Stajich J.E."/>
            <person name="Wang C.C.C."/>
        </authorList>
    </citation>
    <scope>NUCLEOTIDE SEQUENCE [LARGE SCALE GENOMIC DNA]</scope>
    <source>
        <strain evidence="1 2">IMV 1140</strain>
    </source>
</reference>
<proteinExistence type="predicted"/>
<dbReference type="Proteomes" id="UP001177260">
    <property type="component" value="Unassembled WGS sequence"/>
</dbReference>
<sequence>MPPYFILKSVAFALRLLRKLLPPIKASPDEIKYIPSRDAGRSIQVHFYYPPSTAASESGPGPEPKPQLRPVDDPDTHPDAPEPHNLEAPTTTTTTIYPTPVHLNLCGSGFVLPGHGLDDAYCRHLSASVPILVLDIQYRLSPEHPFPAALHDVEDVLHWVQSQPETFDPSQISIGGFSAGGALAVSLAGHCVKDTFCALIAFYPACDASVSPWKKKAPEDSGRPLPGWLLWVFQRCYLFGSEDDSSHEECLGGVEGGGGGGGVHDTRVSPALMTDLSRFPKKCLFVTAGQCSLAGEAEGLGERLAALQQGGIDGERQRERRVVVQRMEGCGHAWDKFAKEGTVQWERKERAYALAVNMLT</sequence>
<organism evidence="1 2">
    <name type="scientific">Aspergillus melleus</name>
    <dbReference type="NCBI Taxonomy" id="138277"/>
    <lineage>
        <taxon>Eukaryota</taxon>
        <taxon>Fungi</taxon>
        <taxon>Dikarya</taxon>
        <taxon>Ascomycota</taxon>
        <taxon>Pezizomycotina</taxon>
        <taxon>Eurotiomycetes</taxon>
        <taxon>Eurotiomycetidae</taxon>
        <taxon>Eurotiales</taxon>
        <taxon>Aspergillaceae</taxon>
        <taxon>Aspergillus</taxon>
        <taxon>Aspergillus subgen. Circumdati</taxon>
    </lineage>
</organism>
<name>A0ACC3AV34_9EURO</name>
<evidence type="ECO:0000313" key="2">
    <source>
        <dbReference type="Proteomes" id="UP001177260"/>
    </source>
</evidence>
<comment type="caution">
    <text evidence="1">The sequence shown here is derived from an EMBL/GenBank/DDBJ whole genome shotgun (WGS) entry which is preliminary data.</text>
</comment>
<evidence type="ECO:0000313" key="1">
    <source>
        <dbReference type="EMBL" id="KAK1141711.1"/>
    </source>
</evidence>
<protein>
    <submittedName>
        <fullName evidence="1">Uncharacterized protein</fullName>
    </submittedName>
</protein>
<gene>
    <name evidence="1" type="ORF">N8T08_008809</name>
</gene>